<sequence length="282" mass="30665">MRRPVYIQEKIARLLLFISVLLTLGVLSAIIFHIFYHGVSGLSWEFLTQTPRNMGRDGGVFPAIVGTVYVVLIAVLVAAPVGVFAAVHLAEYSRMGIWVGVIRYAVNTLAAIPSIVFGLFGFTFLVIYLKLGWSVLSGGLTLAMMILPTIMRTTEESIKTVPDAYREGSLALGATKWQTIRLVVLPNALPGILTGIILGIGRSVGETAAVLMTAGSSLQVPQSVFDPVRTLSLHLYLLAFEGISFEKAYATAAVLMIIVFVTNFLISFVIQKMLIKNTRESN</sequence>
<organism evidence="10 11">
    <name type="scientific">Desulfofarcimen acetoxidans (strain ATCC 49208 / DSM 771 / KCTC 5769 / VKM B-1644 / 5575)</name>
    <name type="common">Desulfotomaculum acetoxidans</name>
    <dbReference type="NCBI Taxonomy" id="485916"/>
    <lineage>
        <taxon>Bacteria</taxon>
        <taxon>Bacillati</taxon>
        <taxon>Bacillota</taxon>
        <taxon>Clostridia</taxon>
        <taxon>Eubacteriales</taxon>
        <taxon>Peptococcaceae</taxon>
        <taxon>Desulfofarcimen</taxon>
    </lineage>
</organism>
<comment type="subcellular location">
    <subcellularLocation>
        <location evidence="1 8">Cell membrane</location>
        <topology evidence="1 8">Multi-pass membrane protein</topology>
    </subcellularLocation>
</comment>
<feature type="transmembrane region" description="Helical" evidence="8">
    <location>
        <begin position="248"/>
        <end position="270"/>
    </location>
</feature>
<keyword evidence="4 8" id="KW-1003">Cell membrane</keyword>
<dbReference type="PANTHER" id="PTHR43470:SF3">
    <property type="entry name" value="PHOSPHATE TRANSPORT SYSTEM PERMEASE PROTEIN PSTA-RELATED"/>
    <property type="match status" value="1"/>
</dbReference>
<keyword evidence="5 8" id="KW-0812">Transmembrane</keyword>
<dbReference type="STRING" id="485916.Dtox_1095"/>
<evidence type="ECO:0000313" key="10">
    <source>
        <dbReference type="EMBL" id="ACV61981.1"/>
    </source>
</evidence>
<dbReference type="SUPFAM" id="SSF161098">
    <property type="entry name" value="MetI-like"/>
    <property type="match status" value="1"/>
</dbReference>
<dbReference type="InterPro" id="IPR000515">
    <property type="entry name" value="MetI-like"/>
</dbReference>
<evidence type="ECO:0000259" key="9">
    <source>
        <dbReference type="PROSITE" id="PS50928"/>
    </source>
</evidence>
<evidence type="ECO:0000256" key="6">
    <source>
        <dbReference type="ARBA" id="ARBA00022989"/>
    </source>
</evidence>
<dbReference type="KEGG" id="dae:Dtox_1095"/>
<evidence type="ECO:0000256" key="4">
    <source>
        <dbReference type="ARBA" id="ARBA00022475"/>
    </source>
</evidence>
<evidence type="ECO:0000256" key="5">
    <source>
        <dbReference type="ARBA" id="ARBA00022692"/>
    </source>
</evidence>
<dbReference type="Gene3D" id="1.10.3720.10">
    <property type="entry name" value="MetI-like"/>
    <property type="match status" value="1"/>
</dbReference>
<feature type="domain" description="ABC transmembrane type-1" evidence="9">
    <location>
        <begin position="64"/>
        <end position="266"/>
    </location>
</feature>
<accession>C8W4B3</accession>
<dbReference type="OrthoDB" id="9785113at2"/>
<evidence type="ECO:0000256" key="7">
    <source>
        <dbReference type="ARBA" id="ARBA00023136"/>
    </source>
</evidence>
<dbReference type="PROSITE" id="PS50928">
    <property type="entry name" value="ABC_TM1"/>
    <property type="match status" value="1"/>
</dbReference>
<dbReference type="RefSeq" id="WP_015756696.1">
    <property type="nucleotide sequence ID" value="NC_013216.1"/>
</dbReference>
<dbReference type="eggNOG" id="COG0581">
    <property type="taxonomic scope" value="Bacteria"/>
</dbReference>
<proteinExistence type="inferred from homology"/>
<feature type="transmembrane region" description="Helical" evidence="8">
    <location>
        <begin position="182"/>
        <end position="201"/>
    </location>
</feature>
<dbReference type="AlphaFoldDB" id="C8W4B3"/>
<evidence type="ECO:0000256" key="8">
    <source>
        <dbReference type="RuleBase" id="RU363043"/>
    </source>
</evidence>
<feature type="transmembrane region" description="Helical" evidence="8">
    <location>
        <begin position="59"/>
        <end position="89"/>
    </location>
</feature>
<dbReference type="InterPro" id="IPR005672">
    <property type="entry name" value="Phosphate_PstA"/>
</dbReference>
<keyword evidence="11" id="KW-1185">Reference proteome</keyword>
<feature type="transmembrane region" description="Helical" evidence="8">
    <location>
        <begin position="131"/>
        <end position="150"/>
    </location>
</feature>
<keyword evidence="3" id="KW-0813">Transport</keyword>
<evidence type="ECO:0000313" key="11">
    <source>
        <dbReference type="Proteomes" id="UP000002217"/>
    </source>
</evidence>
<dbReference type="HOGENOM" id="CLU_033621_2_2_9"/>
<dbReference type="InterPro" id="IPR035906">
    <property type="entry name" value="MetI-like_sf"/>
</dbReference>
<dbReference type="Proteomes" id="UP000002217">
    <property type="component" value="Chromosome"/>
</dbReference>
<dbReference type="GO" id="GO:0035435">
    <property type="term" value="P:phosphate ion transmembrane transport"/>
    <property type="evidence" value="ECO:0007669"/>
    <property type="project" value="InterPro"/>
</dbReference>
<evidence type="ECO:0000256" key="3">
    <source>
        <dbReference type="ARBA" id="ARBA00022448"/>
    </source>
</evidence>
<feature type="transmembrane region" description="Helical" evidence="8">
    <location>
        <begin position="12"/>
        <end position="39"/>
    </location>
</feature>
<dbReference type="Pfam" id="PF00528">
    <property type="entry name" value="BPD_transp_1"/>
    <property type="match status" value="1"/>
</dbReference>
<dbReference type="NCBIfam" id="TIGR00974">
    <property type="entry name" value="3a0107s02c"/>
    <property type="match status" value="1"/>
</dbReference>
<dbReference type="GO" id="GO:0005886">
    <property type="term" value="C:plasma membrane"/>
    <property type="evidence" value="ECO:0007669"/>
    <property type="project" value="UniProtKB-SubCell"/>
</dbReference>
<feature type="transmembrane region" description="Helical" evidence="8">
    <location>
        <begin position="101"/>
        <end position="125"/>
    </location>
</feature>
<dbReference type="CDD" id="cd06261">
    <property type="entry name" value="TM_PBP2"/>
    <property type="match status" value="1"/>
</dbReference>
<gene>
    <name evidence="10" type="ordered locus">Dtox_1095</name>
</gene>
<protein>
    <recommendedName>
        <fullName evidence="8">Phosphate transport system permease protein PstA</fullName>
    </recommendedName>
</protein>
<dbReference type="GO" id="GO:0005315">
    <property type="term" value="F:phosphate transmembrane transporter activity"/>
    <property type="evidence" value="ECO:0007669"/>
    <property type="project" value="InterPro"/>
</dbReference>
<keyword evidence="7 8" id="KW-0472">Membrane</keyword>
<keyword evidence="6 8" id="KW-1133">Transmembrane helix</keyword>
<comment type="similarity">
    <text evidence="2 8">Belongs to the binding-protein-dependent transport system permease family. CysTW subfamily.</text>
</comment>
<evidence type="ECO:0000256" key="1">
    <source>
        <dbReference type="ARBA" id="ARBA00004651"/>
    </source>
</evidence>
<evidence type="ECO:0000256" key="2">
    <source>
        <dbReference type="ARBA" id="ARBA00007069"/>
    </source>
</evidence>
<dbReference type="PANTHER" id="PTHR43470">
    <property type="entry name" value="PHOSPHATE TRANSPORT SYSTEM PERMEASE PROTEIN PSTA-RELATED"/>
    <property type="match status" value="1"/>
</dbReference>
<reference evidence="10 11" key="1">
    <citation type="journal article" date="2009" name="Stand. Genomic Sci.">
        <title>Complete genome sequence of Desulfotomaculum acetoxidans type strain (5575).</title>
        <authorList>
            <person name="Spring S."/>
            <person name="Lapidus A."/>
            <person name="Schroder M."/>
            <person name="Gleim D."/>
            <person name="Sims D."/>
            <person name="Meincke L."/>
            <person name="Glavina Del Rio T."/>
            <person name="Tice H."/>
            <person name="Copeland A."/>
            <person name="Cheng J.F."/>
            <person name="Lucas S."/>
            <person name="Chen F."/>
            <person name="Nolan M."/>
            <person name="Bruce D."/>
            <person name="Goodwin L."/>
            <person name="Pitluck S."/>
            <person name="Ivanova N."/>
            <person name="Mavromatis K."/>
            <person name="Mikhailova N."/>
            <person name="Pati A."/>
            <person name="Chen A."/>
            <person name="Palaniappan K."/>
            <person name="Land M."/>
            <person name="Hauser L."/>
            <person name="Chang Y.J."/>
            <person name="Jeffries C.D."/>
            <person name="Chain P."/>
            <person name="Saunders E."/>
            <person name="Brettin T."/>
            <person name="Detter J.C."/>
            <person name="Goker M."/>
            <person name="Bristow J."/>
            <person name="Eisen J.A."/>
            <person name="Markowitz V."/>
            <person name="Hugenholtz P."/>
            <person name="Kyrpides N.C."/>
            <person name="Klenk H.P."/>
            <person name="Han C."/>
        </authorList>
    </citation>
    <scope>NUCLEOTIDE SEQUENCE [LARGE SCALE GENOMIC DNA]</scope>
    <source>
        <strain evidence="11">ATCC 49208 / DSM 771 / VKM B-1644</strain>
    </source>
</reference>
<dbReference type="EMBL" id="CP001720">
    <property type="protein sequence ID" value="ACV61981.1"/>
    <property type="molecule type" value="Genomic_DNA"/>
</dbReference>
<name>C8W4B3_DESAS</name>